<reference evidence="1" key="2">
    <citation type="submission" date="2020-09" db="EMBL/GenBank/DDBJ databases">
        <authorList>
            <person name="Sun Q."/>
            <person name="Ohkuma M."/>
        </authorList>
    </citation>
    <scope>NUCLEOTIDE SEQUENCE</scope>
    <source>
        <strain evidence="1">JCM 4477</strain>
    </source>
</reference>
<dbReference type="AntiFam" id="ANF00178">
    <property type="entry name" value="Shadow ORF (opposite dhbF)"/>
</dbReference>
<evidence type="ECO:0000313" key="1">
    <source>
        <dbReference type="EMBL" id="GHF25996.1"/>
    </source>
</evidence>
<accession>A0A919E9F6</accession>
<sequence length="76" mass="8419">MVELPGEAAVGVAEVAEDLPLPQRVVRVLHRQRLPPRGLTPHPGRVGRAQVTGEYAHGHAVDRDVVRDEHQHRLRG</sequence>
<protein>
    <submittedName>
        <fullName evidence="1">Uncharacterized protein</fullName>
    </submittedName>
</protein>
<name>A0A919E9F6_9ACTN</name>
<evidence type="ECO:0000313" key="2">
    <source>
        <dbReference type="Proteomes" id="UP000630718"/>
    </source>
</evidence>
<keyword evidence="2" id="KW-1185">Reference proteome</keyword>
<organism evidence="1 2">
    <name type="scientific">Streptomyces fumanus</name>
    <dbReference type="NCBI Taxonomy" id="67302"/>
    <lineage>
        <taxon>Bacteria</taxon>
        <taxon>Bacillati</taxon>
        <taxon>Actinomycetota</taxon>
        <taxon>Actinomycetes</taxon>
        <taxon>Kitasatosporales</taxon>
        <taxon>Streptomycetaceae</taxon>
        <taxon>Streptomyces</taxon>
    </lineage>
</organism>
<comment type="caution">
    <text evidence="1">The sequence shown here is derived from an EMBL/GenBank/DDBJ whole genome shotgun (WGS) entry which is preliminary data.</text>
</comment>
<proteinExistence type="predicted"/>
<dbReference type="Proteomes" id="UP000630718">
    <property type="component" value="Unassembled WGS sequence"/>
</dbReference>
<gene>
    <name evidence="1" type="ORF">GCM10018772_59710</name>
</gene>
<dbReference type="EMBL" id="BNBI01000015">
    <property type="protein sequence ID" value="GHF25996.1"/>
    <property type="molecule type" value="Genomic_DNA"/>
</dbReference>
<reference evidence="1" key="1">
    <citation type="journal article" date="2014" name="Int. J. Syst. Evol. Microbiol.">
        <title>Complete genome sequence of Corynebacterium casei LMG S-19264T (=DSM 44701T), isolated from a smear-ripened cheese.</title>
        <authorList>
            <consortium name="US DOE Joint Genome Institute (JGI-PGF)"/>
            <person name="Walter F."/>
            <person name="Albersmeier A."/>
            <person name="Kalinowski J."/>
            <person name="Ruckert C."/>
        </authorList>
    </citation>
    <scope>NUCLEOTIDE SEQUENCE</scope>
    <source>
        <strain evidence="1">JCM 4477</strain>
    </source>
</reference>
<dbReference type="AlphaFoldDB" id="A0A919E9F6"/>